<feature type="signal peptide" evidence="2">
    <location>
        <begin position="1"/>
        <end position="26"/>
    </location>
</feature>
<dbReference type="AlphaFoldDB" id="A0A1M4UAD3"/>
<evidence type="ECO:0000313" key="3">
    <source>
        <dbReference type="EMBL" id="SHE53608.1"/>
    </source>
</evidence>
<feature type="region of interest" description="Disordered" evidence="1">
    <location>
        <begin position="27"/>
        <end position="107"/>
    </location>
</feature>
<feature type="compositionally biased region" description="Acidic residues" evidence="1">
    <location>
        <begin position="98"/>
        <end position="107"/>
    </location>
</feature>
<dbReference type="RefSeq" id="WP_072819550.1">
    <property type="nucleotide sequence ID" value="NZ_FQUJ01000003.1"/>
</dbReference>
<feature type="compositionally biased region" description="Polar residues" evidence="1">
    <location>
        <begin position="35"/>
        <end position="44"/>
    </location>
</feature>
<evidence type="ECO:0000256" key="1">
    <source>
        <dbReference type="SAM" id="MobiDB-lite"/>
    </source>
</evidence>
<evidence type="ECO:0000256" key="2">
    <source>
        <dbReference type="SAM" id="SignalP"/>
    </source>
</evidence>
<gene>
    <name evidence="3" type="ORF">SAMN02745148_00560</name>
</gene>
<sequence>MATMRLKELGILGIVLGLTLEAPVFAQETQEAEGGSTQQSTPANPNEAAGSAAQEGRDGAAQDDAETDTEGGMVREESAGFGSGGEAMPGTELPDPPQETEQDPGKE</sequence>
<protein>
    <submittedName>
        <fullName evidence="3">Uncharacterized protein</fullName>
    </submittedName>
</protein>
<proteinExistence type="predicted"/>
<reference evidence="3 4" key="1">
    <citation type="submission" date="2016-11" db="EMBL/GenBank/DDBJ databases">
        <authorList>
            <person name="Jaros S."/>
            <person name="Januszkiewicz K."/>
            <person name="Wedrychowicz H."/>
        </authorList>
    </citation>
    <scope>NUCLEOTIDE SEQUENCE [LARGE SCALE GENOMIC DNA]</scope>
    <source>
        <strain evidence="3 4">DSM 19980</strain>
    </source>
</reference>
<keyword evidence="4" id="KW-1185">Reference proteome</keyword>
<keyword evidence="2" id="KW-0732">Signal</keyword>
<name>A0A1M4UAD3_9GAMM</name>
<dbReference type="Proteomes" id="UP000184346">
    <property type="component" value="Unassembled WGS sequence"/>
</dbReference>
<organism evidence="3 4">
    <name type="scientific">Modicisalibacter ilicicola DSM 19980</name>
    <dbReference type="NCBI Taxonomy" id="1121942"/>
    <lineage>
        <taxon>Bacteria</taxon>
        <taxon>Pseudomonadati</taxon>
        <taxon>Pseudomonadota</taxon>
        <taxon>Gammaproteobacteria</taxon>
        <taxon>Oceanospirillales</taxon>
        <taxon>Halomonadaceae</taxon>
        <taxon>Modicisalibacter</taxon>
    </lineage>
</organism>
<accession>A0A1M4UAD3</accession>
<feature type="chain" id="PRO_5012092776" evidence="2">
    <location>
        <begin position="27"/>
        <end position="107"/>
    </location>
</feature>
<evidence type="ECO:0000313" key="4">
    <source>
        <dbReference type="Proteomes" id="UP000184346"/>
    </source>
</evidence>
<dbReference type="STRING" id="1121942.SAMN02745148_00560"/>
<dbReference type="EMBL" id="FQUJ01000003">
    <property type="protein sequence ID" value="SHE53608.1"/>
    <property type="molecule type" value="Genomic_DNA"/>
</dbReference>